<dbReference type="GO" id="GO:0005811">
    <property type="term" value="C:lipid droplet"/>
    <property type="evidence" value="ECO:0007669"/>
    <property type="project" value="TreeGrafter"/>
</dbReference>
<protein>
    <recommendedName>
        <fullName evidence="4">Outer spore wall protein RRT8</fullName>
    </recommendedName>
</protein>
<organism evidence="2 3">
    <name type="scientific">Metschnikowia pulcherrima</name>
    <dbReference type="NCBI Taxonomy" id="27326"/>
    <lineage>
        <taxon>Eukaryota</taxon>
        <taxon>Fungi</taxon>
        <taxon>Dikarya</taxon>
        <taxon>Ascomycota</taxon>
        <taxon>Saccharomycotina</taxon>
        <taxon>Pichiomycetes</taxon>
        <taxon>Metschnikowiaceae</taxon>
        <taxon>Metschnikowia</taxon>
    </lineage>
</organism>
<dbReference type="EMBL" id="JACBPP010000005">
    <property type="protein sequence ID" value="KAF8001392.1"/>
    <property type="molecule type" value="Genomic_DNA"/>
</dbReference>
<dbReference type="GO" id="GO:0005619">
    <property type="term" value="C:ascospore wall"/>
    <property type="evidence" value="ECO:0007669"/>
    <property type="project" value="TreeGrafter"/>
</dbReference>
<dbReference type="InterPro" id="IPR052786">
    <property type="entry name" value="Spore_wall_assembly"/>
</dbReference>
<keyword evidence="3" id="KW-1185">Reference proteome</keyword>
<keyword evidence="1" id="KW-0472">Membrane</keyword>
<evidence type="ECO:0000256" key="1">
    <source>
        <dbReference type="SAM" id="Phobius"/>
    </source>
</evidence>
<dbReference type="AlphaFoldDB" id="A0A8H7LDU1"/>
<dbReference type="GO" id="GO:0005628">
    <property type="term" value="C:prospore membrane"/>
    <property type="evidence" value="ECO:0007669"/>
    <property type="project" value="TreeGrafter"/>
</dbReference>
<evidence type="ECO:0008006" key="4">
    <source>
        <dbReference type="Google" id="ProtNLM"/>
    </source>
</evidence>
<proteinExistence type="predicted"/>
<gene>
    <name evidence="2" type="ORF">HF325_003893</name>
</gene>
<accession>A0A8H7LDU1</accession>
<dbReference type="OrthoDB" id="10012223at2759"/>
<keyword evidence="1" id="KW-1133">Transmembrane helix</keyword>
<reference evidence="2" key="1">
    <citation type="submission" date="2020-10" db="EMBL/GenBank/DDBJ databases">
        <title>The Whole-Genome Sequence of Metschnikowia persimmonesis, a Novel Endophytic Yeast Species Isolated from Medicinal Plant Diospyros kaki Thumb.</title>
        <authorList>
            <person name="Rahmat E."/>
            <person name="Kang Y."/>
        </authorList>
    </citation>
    <scope>NUCLEOTIDE SEQUENCE</scope>
    <source>
        <strain evidence="2">KIOM G15050</strain>
    </source>
</reference>
<feature type="transmembrane region" description="Helical" evidence="1">
    <location>
        <begin position="158"/>
        <end position="179"/>
    </location>
</feature>
<feature type="transmembrane region" description="Helical" evidence="1">
    <location>
        <begin position="39"/>
        <end position="60"/>
    </location>
</feature>
<keyword evidence="1" id="KW-0812">Transmembrane</keyword>
<dbReference type="PANTHER" id="PTHR34292:SF2">
    <property type="entry name" value="OUTER SPORE WALL PROTEIN LDS1"/>
    <property type="match status" value="1"/>
</dbReference>
<evidence type="ECO:0000313" key="3">
    <source>
        <dbReference type="Proteomes" id="UP000649328"/>
    </source>
</evidence>
<feature type="transmembrane region" description="Helical" evidence="1">
    <location>
        <begin position="212"/>
        <end position="234"/>
    </location>
</feature>
<comment type="caution">
    <text evidence="2">The sequence shown here is derived from an EMBL/GenBank/DDBJ whole genome shotgun (WGS) entry which is preliminary data.</text>
</comment>
<dbReference type="PANTHER" id="PTHR34292">
    <property type="entry name" value="OUTER SPORE WALL PROTEIN LDS1"/>
    <property type="match status" value="1"/>
</dbReference>
<sequence length="289" mass="33602">MSETQQRNWSKAISRIVLESSFFAPYMGVQYFAAESELWPVFLATCIPAALLSMGVFLLLAVTIFPIYAFVTTMVTGPFGLISAIITLFLLSRQLTVWLLNIVFIRQVQASIFDTVLKKEGAGDIAIRHEFMHSRYTPKKPMQHRLYYQFLPFISREVFYILLGIIPLVGPFIVIFIQAPIKGYKTHKHYYHLMMWNYVQINRFYKEYQSDYTAFGIGALLLEMVPGLTVFFMFTNNIGMALWTARYHRDFEDFMRDSSDKPSEKAKEMELWLNALKDDKSTHRADVTQ</sequence>
<feature type="transmembrane region" description="Helical" evidence="1">
    <location>
        <begin position="67"/>
        <end position="91"/>
    </location>
</feature>
<name>A0A8H7LDU1_9ASCO</name>
<dbReference type="Proteomes" id="UP000649328">
    <property type="component" value="Unassembled WGS sequence"/>
</dbReference>
<feature type="transmembrane region" description="Helical" evidence="1">
    <location>
        <begin position="12"/>
        <end position="33"/>
    </location>
</feature>
<evidence type="ECO:0000313" key="2">
    <source>
        <dbReference type="EMBL" id="KAF8001392.1"/>
    </source>
</evidence>